<keyword evidence="2" id="KW-1185">Reference proteome</keyword>
<gene>
    <name evidence="1" type="ORF">QFC21_004802</name>
</gene>
<name>A0ACC2VED8_9TREE</name>
<accession>A0ACC2VED8</accession>
<evidence type="ECO:0000313" key="2">
    <source>
        <dbReference type="Proteomes" id="UP001227268"/>
    </source>
</evidence>
<evidence type="ECO:0000313" key="1">
    <source>
        <dbReference type="EMBL" id="KAJ9097764.1"/>
    </source>
</evidence>
<sequence length="156" mass="17223">MSCGKPAFRGSAMWAPVTSGQMASKEDALRDLVKKLQTSGLGRYTSALELLNKAEWKLVAAFAKAQHLAVGKHKPSWATLRKIFQQTNDTTGWPTDSPGPNVENTLLKDLHQVTSAAAVSYAHKLTPNAITFTGNKDEIRIYGEIRLEMLWIAKNR</sequence>
<comment type="caution">
    <text evidence="1">The sequence shown here is derived from an EMBL/GenBank/DDBJ whole genome shotgun (WGS) entry which is preliminary data.</text>
</comment>
<dbReference type="EMBL" id="JASBWT010000016">
    <property type="protein sequence ID" value="KAJ9097764.1"/>
    <property type="molecule type" value="Genomic_DNA"/>
</dbReference>
<protein>
    <submittedName>
        <fullName evidence="1">Uncharacterized protein</fullName>
    </submittedName>
</protein>
<reference evidence="1" key="1">
    <citation type="submission" date="2023-04" db="EMBL/GenBank/DDBJ databases">
        <title>Draft Genome sequencing of Naganishia species isolated from polar environments using Oxford Nanopore Technology.</title>
        <authorList>
            <person name="Leo P."/>
            <person name="Venkateswaran K."/>
        </authorList>
    </citation>
    <scope>NUCLEOTIDE SEQUENCE</scope>
    <source>
        <strain evidence="1">MNA-CCFEE 5423</strain>
    </source>
</reference>
<proteinExistence type="predicted"/>
<organism evidence="1 2">
    <name type="scientific">Naganishia friedmannii</name>
    <dbReference type="NCBI Taxonomy" id="89922"/>
    <lineage>
        <taxon>Eukaryota</taxon>
        <taxon>Fungi</taxon>
        <taxon>Dikarya</taxon>
        <taxon>Basidiomycota</taxon>
        <taxon>Agaricomycotina</taxon>
        <taxon>Tremellomycetes</taxon>
        <taxon>Filobasidiales</taxon>
        <taxon>Filobasidiaceae</taxon>
        <taxon>Naganishia</taxon>
    </lineage>
</organism>
<dbReference type="Proteomes" id="UP001227268">
    <property type="component" value="Unassembled WGS sequence"/>
</dbReference>